<evidence type="ECO:0000313" key="7">
    <source>
        <dbReference type="Proteomes" id="UP000639396"/>
    </source>
</evidence>
<keyword evidence="7" id="KW-1185">Reference proteome</keyword>
<dbReference type="GO" id="GO:0016020">
    <property type="term" value="C:membrane"/>
    <property type="evidence" value="ECO:0007669"/>
    <property type="project" value="UniProtKB-SubCell"/>
</dbReference>
<protein>
    <submittedName>
        <fullName evidence="6">LrgB family protein</fullName>
    </submittedName>
</protein>
<evidence type="ECO:0000256" key="4">
    <source>
        <dbReference type="ARBA" id="ARBA00023136"/>
    </source>
</evidence>
<evidence type="ECO:0000256" key="2">
    <source>
        <dbReference type="ARBA" id="ARBA00022692"/>
    </source>
</evidence>
<feature type="transmembrane region" description="Helical" evidence="5">
    <location>
        <begin position="34"/>
        <end position="54"/>
    </location>
</feature>
<keyword evidence="3 5" id="KW-1133">Transmembrane helix</keyword>
<keyword evidence="4 5" id="KW-0472">Membrane</keyword>
<dbReference type="Pfam" id="PF04172">
    <property type="entry name" value="LrgB"/>
    <property type="match status" value="1"/>
</dbReference>
<dbReference type="Proteomes" id="UP000639396">
    <property type="component" value="Unassembled WGS sequence"/>
</dbReference>
<comment type="caution">
    <text evidence="6">The sequence shown here is derived from an EMBL/GenBank/DDBJ whole genome shotgun (WGS) entry which is preliminary data.</text>
</comment>
<dbReference type="PANTHER" id="PTHR30249:SF3">
    <property type="entry name" value="MUREIN HYDROLASE EXPORT REGULATOR"/>
    <property type="match status" value="1"/>
</dbReference>
<dbReference type="PANTHER" id="PTHR30249">
    <property type="entry name" value="PUTATIVE SEROTONIN TRANSPORTER"/>
    <property type="match status" value="1"/>
</dbReference>
<comment type="subcellular location">
    <subcellularLocation>
        <location evidence="1">Membrane</location>
        <topology evidence="1">Multi-pass membrane protein</topology>
    </subcellularLocation>
</comment>
<sequence length="226" mass="23480">MMDAVLWLGCTIAVYWAAKRLYKKYPKIYMSPLLLTPVVLIGLLAISGASFQTYNEGGVWLSNMVEPATIALAVTMYKHIDLLKKHAFVIAVSVGCGALTGIVTSAGLARLFGLTSELIGSLAPRSATTPIAVSITGLIGGIPTIAAVATLITGLLGLVIGPLIVKWCGIRSSIAQGILFGTSAHSAGISRAAEYGTAAGSIAGVAMLLTAFVTLGAAPWMIEWFR</sequence>
<gene>
    <name evidence="6" type="ORF">IDH45_21625</name>
</gene>
<proteinExistence type="predicted"/>
<dbReference type="EMBL" id="JACXJA010000031">
    <property type="protein sequence ID" value="MBD2864593.1"/>
    <property type="molecule type" value="Genomic_DNA"/>
</dbReference>
<feature type="transmembrane region" description="Helical" evidence="5">
    <location>
        <begin position="132"/>
        <end position="165"/>
    </location>
</feature>
<dbReference type="AlphaFoldDB" id="A0A927CDB9"/>
<evidence type="ECO:0000256" key="1">
    <source>
        <dbReference type="ARBA" id="ARBA00004141"/>
    </source>
</evidence>
<keyword evidence="2 5" id="KW-0812">Transmembrane</keyword>
<evidence type="ECO:0000256" key="5">
    <source>
        <dbReference type="SAM" id="Phobius"/>
    </source>
</evidence>
<feature type="transmembrane region" description="Helical" evidence="5">
    <location>
        <begin position="89"/>
        <end position="112"/>
    </location>
</feature>
<evidence type="ECO:0000256" key="3">
    <source>
        <dbReference type="ARBA" id="ARBA00022989"/>
    </source>
</evidence>
<accession>A0A927CDB9</accession>
<organism evidence="6 7">
    <name type="scientific">Paenibacillus oceani</name>
    <dbReference type="NCBI Taxonomy" id="2772510"/>
    <lineage>
        <taxon>Bacteria</taxon>
        <taxon>Bacillati</taxon>
        <taxon>Bacillota</taxon>
        <taxon>Bacilli</taxon>
        <taxon>Bacillales</taxon>
        <taxon>Paenibacillaceae</taxon>
        <taxon>Paenibacillus</taxon>
    </lineage>
</organism>
<feature type="transmembrane region" description="Helical" evidence="5">
    <location>
        <begin position="6"/>
        <end position="22"/>
    </location>
</feature>
<reference evidence="6" key="1">
    <citation type="submission" date="2020-09" db="EMBL/GenBank/DDBJ databases">
        <title>A novel bacterium of genus Paenibacillus, isolated from South China Sea.</title>
        <authorList>
            <person name="Huang H."/>
            <person name="Mo K."/>
            <person name="Hu Y."/>
        </authorList>
    </citation>
    <scope>NUCLEOTIDE SEQUENCE</scope>
    <source>
        <strain evidence="6">IB182363</strain>
    </source>
</reference>
<feature type="transmembrane region" description="Helical" evidence="5">
    <location>
        <begin position="60"/>
        <end position="77"/>
    </location>
</feature>
<evidence type="ECO:0000313" key="6">
    <source>
        <dbReference type="EMBL" id="MBD2864593.1"/>
    </source>
</evidence>
<dbReference type="InterPro" id="IPR007300">
    <property type="entry name" value="CidB/LrgB"/>
</dbReference>
<name>A0A927CDB9_9BACL</name>
<feature type="transmembrane region" description="Helical" evidence="5">
    <location>
        <begin position="198"/>
        <end position="222"/>
    </location>
</feature>